<evidence type="ECO:0000256" key="5">
    <source>
        <dbReference type="RuleBase" id="RU363037"/>
    </source>
</evidence>
<dbReference type="Pfam" id="PF00749">
    <property type="entry name" value="tRNA-synt_1c"/>
    <property type="match status" value="2"/>
</dbReference>
<dbReference type="InterPro" id="IPR020058">
    <property type="entry name" value="Glu/Gln-tRNA-synth_Ib_cat-dom"/>
</dbReference>
<comment type="similarity">
    <text evidence="5">Belongs to the class-I aminoacyl-tRNA synthetase family.</text>
</comment>
<accession>A0ABQ5VB04</accession>
<dbReference type="InterPro" id="IPR049940">
    <property type="entry name" value="GluQ/Sye"/>
</dbReference>
<proteinExistence type="inferred from homology"/>
<dbReference type="RefSeq" id="WP_284391365.1">
    <property type="nucleotide sequence ID" value="NZ_BSNK01000002.1"/>
</dbReference>
<evidence type="ECO:0000256" key="1">
    <source>
        <dbReference type="ARBA" id="ARBA00022598"/>
    </source>
</evidence>
<reference evidence="7" key="1">
    <citation type="journal article" date="2014" name="Int. J. Syst. Evol. Microbiol.">
        <title>Complete genome of a new Firmicutes species belonging to the dominant human colonic microbiota ('Ruminococcus bicirculans') reveals two chromosomes and a selective capacity to utilize plant glucans.</title>
        <authorList>
            <consortium name="NISC Comparative Sequencing Program"/>
            <person name="Wegmann U."/>
            <person name="Louis P."/>
            <person name="Goesmann A."/>
            <person name="Henrissat B."/>
            <person name="Duncan S.H."/>
            <person name="Flint H.J."/>
        </authorList>
    </citation>
    <scope>NUCLEOTIDE SEQUENCE</scope>
    <source>
        <strain evidence="7">NBRC 108219</strain>
    </source>
</reference>
<feature type="domain" description="Glutamyl/glutaminyl-tRNA synthetase class Ib catalytic" evidence="6">
    <location>
        <begin position="2"/>
        <end position="95"/>
    </location>
</feature>
<name>A0ABQ5VB04_9PROT</name>
<evidence type="ECO:0000256" key="4">
    <source>
        <dbReference type="ARBA" id="ARBA00023146"/>
    </source>
</evidence>
<feature type="domain" description="Glutamyl/glutaminyl-tRNA synthetase class Ib catalytic" evidence="6">
    <location>
        <begin position="134"/>
        <end position="226"/>
    </location>
</feature>
<keyword evidence="2 5" id="KW-0547">Nucleotide-binding</keyword>
<dbReference type="EMBL" id="BSNK01000002">
    <property type="protein sequence ID" value="GLQ24678.1"/>
    <property type="molecule type" value="Genomic_DNA"/>
</dbReference>
<keyword evidence="4 5" id="KW-0030">Aminoacyl-tRNA synthetase</keyword>
<gene>
    <name evidence="7" type="ORF">GCM10007853_25520</name>
</gene>
<keyword evidence="3 5" id="KW-0067">ATP-binding</keyword>
<evidence type="ECO:0000259" key="6">
    <source>
        <dbReference type="Pfam" id="PF00749"/>
    </source>
</evidence>
<dbReference type="InterPro" id="IPR014729">
    <property type="entry name" value="Rossmann-like_a/b/a_fold"/>
</dbReference>
<comment type="caution">
    <text evidence="7">The sequence shown here is derived from an EMBL/GenBank/DDBJ whole genome shotgun (WGS) entry which is preliminary data.</text>
</comment>
<keyword evidence="1 5" id="KW-0436">Ligase</keyword>
<dbReference type="SUPFAM" id="SSF52374">
    <property type="entry name" value="Nucleotidylyl transferase"/>
    <property type="match status" value="1"/>
</dbReference>
<organism evidence="7 8">
    <name type="scientific">Algimonas ampicilliniresistens</name>
    <dbReference type="NCBI Taxonomy" id="1298735"/>
    <lineage>
        <taxon>Bacteria</taxon>
        <taxon>Pseudomonadati</taxon>
        <taxon>Pseudomonadota</taxon>
        <taxon>Alphaproteobacteria</taxon>
        <taxon>Maricaulales</taxon>
        <taxon>Robiginitomaculaceae</taxon>
        <taxon>Algimonas</taxon>
    </lineage>
</organism>
<evidence type="ECO:0000313" key="8">
    <source>
        <dbReference type="Proteomes" id="UP001161391"/>
    </source>
</evidence>
<evidence type="ECO:0000313" key="7">
    <source>
        <dbReference type="EMBL" id="GLQ24678.1"/>
    </source>
</evidence>
<dbReference type="PANTHER" id="PTHR43311">
    <property type="entry name" value="GLUTAMATE--TRNA LIGASE"/>
    <property type="match status" value="1"/>
</dbReference>
<dbReference type="InterPro" id="IPR001412">
    <property type="entry name" value="aa-tRNA-synth_I_CS"/>
</dbReference>
<protein>
    <submittedName>
        <fullName evidence="7">tRNA glutamyl-Q(34) synthetase GluQRS</fullName>
    </submittedName>
</protein>
<sequence>MLTRFAPSPTGFLHLGHAYAAEQAFSLGPCLLRMEDIDNTRSRPELVDAIYEDLRWLGFDWPEPVRVQRDHMADYQGVIEALNARGLLYEDYTTRTGRENRDLPPAIKLSTARAVKALGTDQLSFQEGSKTIPIDLTQLEDKTLVRRDIGTSYHIAVTHDDWLQNITDVGRGCDLYEKTPVHVLIQSLMGWPVPRYHHHALVMETADRKMSKRSGSQTIRSLRESGRSAAEVLDLARASVDRPAP</sequence>
<dbReference type="PANTHER" id="PTHR43311:SF1">
    <property type="entry name" value="GLUTAMYL-Q TRNA(ASP) SYNTHETASE"/>
    <property type="match status" value="1"/>
</dbReference>
<reference evidence="7" key="2">
    <citation type="submission" date="2023-01" db="EMBL/GenBank/DDBJ databases">
        <title>Draft genome sequence of Algimonas ampicilliniresistens strain NBRC 108219.</title>
        <authorList>
            <person name="Sun Q."/>
            <person name="Mori K."/>
        </authorList>
    </citation>
    <scope>NUCLEOTIDE SEQUENCE</scope>
    <source>
        <strain evidence="7">NBRC 108219</strain>
    </source>
</reference>
<evidence type="ECO:0000256" key="3">
    <source>
        <dbReference type="ARBA" id="ARBA00022840"/>
    </source>
</evidence>
<dbReference type="PROSITE" id="PS00178">
    <property type="entry name" value="AA_TRNA_LIGASE_I"/>
    <property type="match status" value="1"/>
</dbReference>
<dbReference type="Proteomes" id="UP001161391">
    <property type="component" value="Unassembled WGS sequence"/>
</dbReference>
<dbReference type="Gene3D" id="3.40.50.620">
    <property type="entry name" value="HUPs"/>
    <property type="match status" value="2"/>
</dbReference>
<keyword evidence="5" id="KW-0648">Protein biosynthesis</keyword>
<evidence type="ECO:0000256" key="2">
    <source>
        <dbReference type="ARBA" id="ARBA00022741"/>
    </source>
</evidence>
<keyword evidence="8" id="KW-1185">Reference proteome</keyword>